<dbReference type="Pfam" id="PF07969">
    <property type="entry name" value="Amidohydro_3"/>
    <property type="match status" value="1"/>
</dbReference>
<dbReference type="InterPro" id="IPR052349">
    <property type="entry name" value="Metallo-hydrolase_Enzymes"/>
</dbReference>
<dbReference type="Proteomes" id="UP001428817">
    <property type="component" value="Unassembled WGS sequence"/>
</dbReference>
<reference evidence="3" key="1">
    <citation type="journal article" date="2019" name="Int. J. Syst. Evol. Microbiol.">
        <title>The Global Catalogue of Microorganisms (GCM) 10K type strain sequencing project: providing services to taxonomists for standard genome sequencing and annotation.</title>
        <authorList>
            <consortium name="The Broad Institute Genomics Platform"/>
            <consortium name="The Broad Institute Genome Sequencing Center for Infectious Disease"/>
            <person name="Wu L."/>
            <person name="Ma J."/>
        </authorList>
    </citation>
    <scope>NUCLEOTIDE SEQUENCE [LARGE SCALE GENOMIC DNA]</scope>
    <source>
        <strain evidence="3">JCM 18303</strain>
    </source>
</reference>
<comment type="caution">
    <text evidence="2">The sequence shown here is derived from an EMBL/GenBank/DDBJ whole genome shotgun (WGS) entry which is preliminary data.</text>
</comment>
<evidence type="ECO:0000259" key="1">
    <source>
        <dbReference type="Pfam" id="PF07969"/>
    </source>
</evidence>
<dbReference type="InterPro" id="IPR013108">
    <property type="entry name" value="Amidohydro_3"/>
</dbReference>
<protein>
    <submittedName>
        <fullName evidence="2">Amidohydrolase family protein</fullName>
    </submittedName>
</protein>
<name>A0ABP9QAI2_9PSEU</name>
<dbReference type="RefSeq" id="WP_185060252.1">
    <property type="nucleotide sequence ID" value="NZ_BAABJP010000018.1"/>
</dbReference>
<organism evidence="2 3">
    <name type="scientific">Pseudonocardia eucalypti</name>
    <dbReference type="NCBI Taxonomy" id="648755"/>
    <lineage>
        <taxon>Bacteria</taxon>
        <taxon>Bacillati</taxon>
        <taxon>Actinomycetota</taxon>
        <taxon>Actinomycetes</taxon>
        <taxon>Pseudonocardiales</taxon>
        <taxon>Pseudonocardiaceae</taxon>
        <taxon>Pseudonocardia</taxon>
    </lineage>
</organism>
<dbReference type="PANTHER" id="PTHR32027">
    <property type="entry name" value="CYTOSINE DEAMINASE"/>
    <property type="match status" value="1"/>
</dbReference>
<dbReference type="EMBL" id="BAABJP010000018">
    <property type="protein sequence ID" value="GAA5159333.1"/>
    <property type="molecule type" value="Genomic_DNA"/>
</dbReference>
<feature type="domain" description="Amidohydrolase 3" evidence="1">
    <location>
        <begin position="101"/>
        <end position="400"/>
    </location>
</feature>
<evidence type="ECO:0000313" key="3">
    <source>
        <dbReference type="Proteomes" id="UP001428817"/>
    </source>
</evidence>
<dbReference type="SUPFAM" id="SSF51556">
    <property type="entry name" value="Metallo-dependent hydrolases"/>
    <property type="match status" value="1"/>
</dbReference>
<dbReference type="InterPro" id="IPR011059">
    <property type="entry name" value="Metal-dep_hydrolase_composite"/>
</dbReference>
<gene>
    <name evidence="2" type="ORF">GCM10023321_40330</name>
</gene>
<sequence>MAAEPRVGQAVSALRGVRTVDGASVDVSIGPDGRVGSVVPATGDPAGKGELELPGWVVLPSAVEPHAHLEKALTWSAMGAPYGDLFTAIESWSRYAVDMTEADVADRARRALGRYLAAGFTAVRSHVNVVVAAADPLCGVRALVGLREELRDVLDLQVCLLADHQMPVELIERALDLGVDLLGGSAHRAPDPAAEVNRLVDIAQRRDLEMDLHTDEQTNPEALTILELARQWRSRGLRRRVAASHCVSLGCLARPALDAVLAEVSAVGMSVVTLPITNLYLQGRSSDRPKPRGLTAVRELLAAGITVAAGGDNLRDPFNPVGRPDPFETTSLLITAAHLDAGEALTAVTDAGRAVLGLPAAGPVAGRLADLLVVQAEDLSDVVAGPVGSRLVLRRGRVVAYTSVRRETALGVG</sequence>
<proteinExistence type="predicted"/>
<dbReference type="Gene3D" id="2.30.40.10">
    <property type="entry name" value="Urease, subunit C, domain 1"/>
    <property type="match status" value="1"/>
</dbReference>
<accession>A0ABP9QAI2</accession>
<keyword evidence="3" id="KW-1185">Reference proteome</keyword>
<dbReference type="InterPro" id="IPR032466">
    <property type="entry name" value="Metal_Hydrolase"/>
</dbReference>
<evidence type="ECO:0000313" key="2">
    <source>
        <dbReference type="EMBL" id="GAA5159333.1"/>
    </source>
</evidence>
<dbReference type="Gene3D" id="3.20.20.140">
    <property type="entry name" value="Metal-dependent hydrolases"/>
    <property type="match status" value="1"/>
</dbReference>
<dbReference type="PANTHER" id="PTHR32027:SF9">
    <property type="entry name" value="BLL3847 PROTEIN"/>
    <property type="match status" value="1"/>
</dbReference>